<name>A0A4U8Z3T9_METTU</name>
<dbReference type="Gene3D" id="3.40.190.290">
    <property type="match status" value="1"/>
</dbReference>
<comment type="similarity">
    <text evidence="1">Belongs to the LysR transcriptional regulatory family.</text>
</comment>
<dbReference type="AlphaFoldDB" id="A0A4U8Z3T9"/>
<protein>
    <submittedName>
        <fullName evidence="6">DNA-binding transcriptional regulator, LysR family</fullName>
    </submittedName>
</protein>
<evidence type="ECO:0000256" key="4">
    <source>
        <dbReference type="ARBA" id="ARBA00023163"/>
    </source>
</evidence>
<evidence type="ECO:0000313" key="7">
    <source>
        <dbReference type="Proteomes" id="UP000294360"/>
    </source>
</evidence>
<gene>
    <name evidence="6" type="ORF">MTUNDRAET4_3250</name>
</gene>
<dbReference type="GO" id="GO:0003700">
    <property type="term" value="F:DNA-binding transcription factor activity"/>
    <property type="evidence" value="ECO:0007669"/>
    <property type="project" value="InterPro"/>
</dbReference>
<dbReference type="RefSeq" id="WP_134490751.1">
    <property type="nucleotide sequence ID" value="NZ_CP139089.1"/>
</dbReference>
<dbReference type="Proteomes" id="UP000294360">
    <property type="component" value="Chromosome"/>
</dbReference>
<dbReference type="InterPro" id="IPR036390">
    <property type="entry name" value="WH_DNA-bd_sf"/>
</dbReference>
<dbReference type="SUPFAM" id="SSF53850">
    <property type="entry name" value="Periplasmic binding protein-like II"/>
    <property type="match status" value="1"/>
</dbReference>
<dbReference type="KEGG" id="mtun:MTUNDRAET4_3250"/>
<accession>A0A4U8Z3T9</accession>
<dbReference type="Gene3D" id="1.10.10.10">
    <property type="entry name" value="Winged helix-like DNA-binding domain superfamily/Winged helix DNA-binding domain"/>
    <property type="match status" value="1"/>
</dbReference>
<dbReference type="PROSITE" id="PS50931">
    <property type="entry name" value="HTH_LYSR"/>
    <property type="match status" value="1"/>
</dbReference>
<sequence length="314" mass="34659">MAHNLFSMAKQSAPTSEINLFEGIPQFLAVARNASFRAAARELGVTPGAISQSIKSLERRLGTPLFIRSTRHVALTDVGSVLADRIGDVRAVVADAIRQVEGLQDEPVGTLRLCIRRLAFGPIVEQALPRFRSAHPNVAIDIEVRDGPIDLIAEGFDAGIRIGEFLEPDMFAVRIGKPFHWVVVASPAYLAKRGTPKVPGDLLEHECIGYRIGSEPMPYQWEFRDRDRDLRVRPPTTLIVNDAGALCALAERGMGLAYTSDRIAEDALREKRLHTVLVDFMPPEDALYLYYPAGSRDQPKVHAFVDAVIASRDL</sequence>
<dbReference type="SUPFAM" id="SSF46785">
    <property type="entry name" value="Winged helix' DNA-binding domain"/>
    <property type="match status" value="1"/>
</dbReference>
<evidence type="ECO:0000256" key="3">
    <source>
        <dbReference type="ARBA" id="ARBA00023125"/>
    </source>
</evidence>
<dbReference type="PRINTS" id="PR00039">
    <property type="entry name" value="HTHLYSR"/>
</dbReference>
<dbReference type="InterPro" id="IPR036388">
    <property type="entry name" value="WH-like_DNA-bd_sf"/>
</dbReference>
<feature type="domain" description="HTH lysR-type" evidence="5">
    <location>
        <begin position="27"/>
        <end position="76"/>
    </location>
</feature>
<evidence type="ECO:0000256" key="1">
    <source>
        <dbReference type="ARBA" id="ARBA00009437"/>
    </source>
</evidence>
<keyword evidence="2" id="KW-0805">Transcription regulation</keyword>
<keyword evidence="4" id="KW-0804">Transcription</keyword>
<dbReference type="PANTHER" id="PTHR30537:SF5">
    <property type="entry name" value="HTH-TYPE TRANSCRIPTIONAL ACTIVATOR TTDR-RELATED"/>
    <property type="match status" value="1"/>
</dbReference>
<dbReference type="GO" id="GO:0003677">
    <property type="term" value="F:DNA binding"/>
    <property type="evidence" value="ECO:0007669"/>
    <property type="project" value="UniProtKB-KW"/>
</dbReference>
<dbReference type="InterPro" id="IPR005119">
    <property type="entry name" value="LysR_subst-bd"/>
</dbReference>
<evidence type="ECO:0000256" key="2">
    <source>
        <dbReference type="ARBA" id="ARBA00023015"/>
    </source>
</evidence>
<evidence type="ECO:0000313" key="6">
    <source>
        <dbReference type="EMBL" id="VFU10137.1"/>
    </source>
</evidence>
<keyword evidence="3 6" id="KW-0238">DNA-binding</keyword>
<proteinExistence type="inferred from homology"/>
<dbReference type="InterPro" id="IPR058163">
    <property type="entry name" value="LysR-type_TF_proteobact-type"/>
</dbReference>
<dbReference type="InterPro" id="IPR000847">
    <property type="entry name" value="LysR_HTH_N"/>
</dbReference>
<dbReference type="Pfam" id="PF03466">
    <property type="entry name" value="LysR_substrate"/>
    <property type="match status" value="1"/>
</dbReference>
<reference evidence="6 7" key="1">
    <citation type="submission" date="2019-03" db="EMBL/GenBank/DDBJ databases">
        <authorList>
            <person name="Kox A.R. M."/>
        </authorList>
    </citation>
    <scope>NUCLEOTIDE SEQUENCE [LARGE SCALE GENOMIC DNA]</scope>
    <source>
        <strain evidence="6">MTUNDRAET4 annotated genome</strain>
    </source>
</reference>
<evidence type="ECO:0000259" key="5">
    <source>
        <dbReference type="PROSITE" id="PS50931"/>
    </source>
</evidence>
<dbReference type="EMBL" id="LR536450">
    <property type="protein sequence ID" value="VFU10137.1"/>
    <property type="molecule type" value="Genomic_DNA"/>
</dbReference>
<dbReference type="Pfam" id="PF00126">
    <property type="entry name" value="HTH_1"/>
    <property type="match status" value="1"/>
</dbReference>
<dbReference type="PANTHER" id="PTHR30537">
    <property type="entry name" value="HTH-TYPE TRANSCRIPTIONAL REGULATOR"/>
    <property type="match status" value="1"/>
</dbReference>
<organism evidence="6 7">
    <name type="scientific">Methylocella tundrae</name>
    <dbReference type="NCBI Taxonomy" id="227605"/>
    <lineage>
        <taxon>Bacteria</taxon>
        <taxon>Pseudomonadati</taxon>
        <taxon>Pseudomonadota</taxon>
        <taxon>Alphaproteobacteria</taxon>
        <taxon>Hyphomicrobiales</taxon>
        <taxon>Beijerinckiaceae</taxon>
        <taxon>Methylocella</taxon>
    </lineage>
</organism>
<dbReference type="OrthoDB" id="9813056at2"/>
<dbReference type="FunFam" id="1.10.10.10:FF:000001">
    <property type="entry name" value="LysR family transcriptional regulator"/>
    <property type="match status" value="1"/>
</dbReference>